<proteinExistence type="predicted"/>
<dbReference type="CDD" id="cd03794">
    <property type="entry name" value="GT4_WbuB-like"/>
    <property type="match status" value="1"/>
</dbReference>
<feature type="domain" description="Glycosyltransferase subfamily 4-like N-terminal" evidence="2">
    <location>
        <begin position="17"/>
        <end position="181"/>
    </location>
</feature>
<dbReference type="EMBL" id="BX842650">
    <property type="protein sequence ID" value="CAE79566.1"/>
    <property type="molecule type" value="Genomic_DNA"/>
</dbReference>
<keyword evidence="4" id="KW-1185">Reference proteome</keyword>
<dbReference type="SUPFAM" id="SSF53756">
    <property type="entry name" value="UDP-Glycosyltransferase/glycogen phosphorylase"/>
    <property type="match status" value="1"/>
</dbReference>
<evidence type="ECO:0000256" key="1">
    <source>
        <dbReference type="SAM" id="Phobius"/>
    </source>
</evidence>
<keyword evidence="3" id="KW-0808">Transferase</keyword>
<dbReference type="Gene3D" id="3.40.50.2000">
    <property type="entry name" value="Glycogen Phosphorylase B"/>
    <property type="match status" value="2"/>
</dbReference>
<dbReference type="Pfam" id="PF13692">
    <property type="entry name" value="Glyco_trans_1_4"/>
    <property type="match status" value="1"/>
</dbReference>
<dbReference type="GO" id="GO:0016757">
    <property type="term" value="F:glycosyltransferase activity"/>
    <property type="evidence" value="ECO:0007669"/>
    <property type="project" value="UniProtKB-ARBA"/>
</dbReference>
<dbReference type="HOGENOM" id="CLU_009583_11_2_7"/>
<organism evidence="3 4">
    <name type="scientific">Bdellovibrio bacteriovorus (strain ATCC 15356 / DSM 50701 / NCIMB 9529 / HD100)</name>
    <dbReference type="NCBI Taxonomy" id="264462"/>
    <lineage>
        <taxon>Bacteria</taxon>
        <taxon>Pseudomonadati</taxon>
        <taxon>Bdellovibrionota</taxon>
        <taxon>Bdellovibrionia</taxon>
        <taxon>Bdellovibrionales</taxon>
        <taxon>Pseudobdellovibrionaceae</taxon>
        <taxon>Bdellovibrio</taxon>
    </lineage>
</organism>
<evidence type="ECO:0000259" key="2">
    <source>
        <dbReference type="Pfam" id="PF13579"/>
    </source>
</evidence>
<dbReference type="GeneID" id="93012679"/>
<dbReference type="eggNOG" id="COG0438">
    <property type="taxonomic scope" value="Bacteria"/>
</dbReference>
<name>Q6MMD9_BDEBA</name>
<dbReference type="PANTHER" id="PTHR12526">
    <property type="entry name" value="GLYCOSYLTRANSFERASE"/>
    <property type="match status" value="1"/>
</dbReference>
<keyword evidence="1" id="KW-1133">Transmembrane helix</keyword>
<keyword evidence="1" id="KW-0472">Membrane</keyword>
<dbReference type="AlphaFoldDB" id="Q6MMD9"/>
<accession>Q6MMD9</accession>
<dbReference type="InterPro" id="IPR028098">
    <property type="entry name" value="Glyco_trans_4-like_N"/>
</dbReference>
<evidence type="ECO:0000313" key="3">
    <source>
        <dbReference type="EMBL" id="CAE79566.1"/>
    </source>
</evidence>
<dbReference type="KEGG" id="bba:Bd1696"/>
<dbReference type="CAZy" id="GT4">
    <property type="family name" value="Glycosyltransferase Family 4"/>
</dbReference>
<dbReference type="Pfam" id="PF13579">
    <property type="entry name" value="Glyco_trans_4_4"/>
    <property type="match status" value="1"/>
</dbReference>
<evidence type="ECO:0000313" key="4">
    <source>
        <dbReference type="Proteomes" id="UP000008080"/>
    </source>
</evidence>
<sequence length="405" mass="45043">MNILIVTQYFFPETFIINDLVVEMEKQGHNVTVLTGKPNYPDGKIFSGYKASGVVREKYAEDVEIVRVPLRPRGAGGAKNLILNYLSFVLFGCLLGPWLLRKKKFDVSFVFVPSPITGAFPAMVLKGLTGTPIALWVLDLWPQSLVVTKFVKNPVLLKAVEAMVWFIYRCCDSVLVQSKSFIEPVKKIDSKCTPIYYPNSFKKMSIDPTLTLPLDAENALKKHFSVVFAGNIGKAQSVETIVAAAKLLQDLPDLKIVFVGSGSMLSWIQDKIKIDGLSNIQCLGRFDISYIPLIYAQSSALLLTLNADEILKYTLPWKTQSYMAAGKPIIGAIDGEGARTILEAECGLCGPAEDAQALADNIRRMYVMDPLELEAMGNRGKKYYEDNFEMTTQTTRLINILRTTK</sequence>
<protein>
    <submittedName>
        <fullName evidence="3">Putative glycosyltransferase</fullName>
    </submittedName>
</protein>
<feature type="transmembrane region" description="Helical" evidence="1">
    <location>
        <begin position="81"/>
        <end position="100"/>
    </location>
</feature>
<dbReference type="STRING" id="264462.Bd1696"/>
<dbReference type="Proteomes" id="UP000008080">
    <property type="component" value="Chromosome"/>
</dbReference>
<gene>
    <name evidence="3" type="ordered locus">Bd1696</name>
</gene>
<keyword evidence="1" id="KW-0812">Transmembrane</keyword>
<dbReference type="RefSeq" id="WP_011164168.1">
    <property type="nucleotide sequence ID" value="NC_005363.1"/>
</dbReference>
<reference evidence="3 4" key="1">
    <citation type="journal article" date="2004" name="Science">
        <title>A predator unmasked: life cycle of Bdellovibrio bacteriovorus from a genomic perspective.</title>
        <authorList>
            <person name="Rendulic S."/>
            <person name="Jagtap P."/>
            <person name="Rosinus A."/>
            <person name="Eppinger M."/>
            <person name="Baar C."/>
            <person name="Lanz C."/>
            <person name="Keller H."/>
            <person name="Lambert C."/>
            <person name="Evans K.J."/>
            <person name="Goesmann A."/>
            <person name="Meyer F."/>
            <person name="Sockett R.E."/>
            <person name="Schuster S.C."/>
        </authorList>
    </citation>
    <scope>NUCLEOTIDE SEQUENCE [LARGE SCALE GENOMIC DNA]</scope>
    <source>
        <strain evidence="4">ATCC 15356 / DSM 50701 / NCIMB 9529 / HD100</strain>
    </source>
</reference>